<gene>
    <name evidence="7" type="ORF">QDQ28_10635</name>
</gene>
<dbReference type="PANTHER" id="PTHR47514">
    <property type="entry name" value="TRANSKETOLASE N-TERMINAL SECTION-RELATED"/>
    <property type="match status" value="1"/>
</dbReference>
<sequence>MNVQEVIMSNKIQELKSMSKVIRKDIVTMLTESASGHPGGSLSIADIVTILYFDEMNIDPKNPKDPNRDRFVLSKGHAAPVLYSALARRGYFDPAELTTLRKFGSNLQGHPNMNDLPGIDMSTGSLGQGISAAVGMALAGKLDNKDYRVFTILGDGELEEGQVWEAAMSAAHYRLDNLTAFVDFNGLQIDGDIKEVMSPCPIDKKFEAFGWNVIVINGHDYEEIINAIQKAKSTKGAPTCIVCNTVKGKGVSFMENEAAWHGTAPTKEQCEQAIKEIGGDN</sequence>
<protein>
    <submittedName>
        <fullName evidence="7">Transketolase</fullName>
    </submittedName>
</protein>
<dbReference type="InterPro" id="IPR029061">
    <property type="entry name" value="THDP-binding"/>
</dbReference>
<name>A0AAP4A7J0_CLOPF</name>
<feature type="domain" description="Transketolase N-terminal" evidence="6">
    <location>
        <begin position="18"/>
        <end position="278"/>
    </location>
</feature>
<dbReference type="Pfam" id="PF00456">
    <property type="entry name" value="Transketolase_N"/>
    <property type="match status" value="1"/>
</dbReference>
<keyword evidence="4" id="KW-0479">Metal-binding</keyword>
<keyword evidence="3" id="KW-0808">Transferase</keyword>
<proteinExistence type="inferred from homology"/>
<keyword evidence="5" id="KW-0786">Thiamine pyrophosphate</keyword>
<accession>A0AAP4A7J0</accession>
<dbReference type="Proteomes" id="UP001222958">
    <property type="component" value="Unassembled WGS sequence"/>
</dbReference>
<dbReference type="PROSITE" id="PS00801">
    <property type="entry name" value="TRANSKETOLASE_1"/>
    <property type="match status" value="1"/>
</dbReference>
<evidence type="ECO:0000256" key="3">
    <source>
        <dbReference type="ARBA" id="ARBA00022679"/>
    </source>
</evidence>
<evidence type="ECO:0000313" key="8">
    <source>
        <dbReference type="Proteomes" id="UP001222958"/>
    </source>
</evidence>
<evidence type="ECO:0000256" key="4">
    <source>
        <dbReference type="ARBA" id="ARBA00022723"/>
    </source>
</evidence>
<dbReference type="GO" id="GO:0046872">
    <property type="term" value="F:metal ion binding"/>
    <property type="evidence" value="ECO:0007669"/>
    <property type="project" value="UniProtKB-KW"/>
</dbReference>
<dbReference type="PANTHER" id="PTHR47514:SF1">
    <property type="entry name" value="TRANSKETOLASE N-TERMINAL SECTION-RELATED"/>
    <property type="match status" value="1"/>
</dbReference>
<comment type="caution">
    <text evidence="7">The sequence shown here is derived from an EMBL/GenBank/DDBJ whole genome shotgun (WGS) entry which is preliminary data.</text>
</comment>
<dbReference type="SUPFAM" id="SSF52518">
    <property type="entry name" value="Thiamin diphosphate-binding fold (THDP-binding)"/>
    <property type="match status" value="1"/>
</dbReference>
<organism evidence="7 8">
    <name type="scientific">Clostridium perfringens</name>
    <dbReference type="NCBI Taxonomy" id="1502"/>
    <lineage>
        <taxon>Bacteria</taxon>
        <taxon>Bacillati</taxon>
        <taxon>Bacillota</taxon>
        <taxon>Clostridia</taxon>
        <taxon>Eubacteriales</taxon>
        <taxon>Clostridiaceae</taxon>
        <taxon>Clostridium</taxon>
    </lineage>
</organism>
<evidence type="ECO:0000256" key="1">
    <source>
        <dbReference type="ARBA" id="ARBA00001964"/>
    </source>
</evidence>
<evidence type="ECO:0000313" key="7">
    <source>
        <dbReference type="EMBL" id="MDH2336640.1"/>
    </source>
</evidence>
<reference evidence="7" key="1">
    <citation type="submission" date="2023-04" db="EMBL/GenBank/DDBJ databases">
        <title>Epidemiological investigation of Clostridium perfringens isolated from cattle.</title>
        <authorList>
            <person name="Tian R."/>
        </authorList>
    </citation>
    <scope>NUCLEOTIDE SEQUENCE</scope>
    <source>
        <strain evidence="7">ZWCP172</strain>
    </source>
</reference>
<comment type="cofactor">
    <cofactor evidence="1">
        <name>thiamine diphosphate</name>
        <dbReference type="ChEBI" id="CHEBI:58937"/>
    </cofactor>
</comment>
<dbReference type="AlphaFoldDB" id="A0AAP4A7J0"/>
<evidence type="ECO:0000259" key="6">
    <source>
        <dbReference type="Pfam" id="PF00456"/>
    </source>
</evidence>
<dbReference type="InterPro" id="IPR005474">
    <property type="entry name" value="Transketolase_N"/>
</dbReference>
<dbReference type="EMBL" id="JARVUX010000004">
    <property type="protein sequence ID" value="MDH2336640.1"/>
    <property type="molecule type" value="Genomic_DNA"/>
</dbReference>
<comment type="similarity">
    <text evidence="2">Belongs to the transketolase family.</text>
</comment>
<dbReference type="InterPro" id="IPR049557">
    <property type="entry name" value="Transketolase_CS"/>
</dbReference>
<evidence type="ECO:0000256" key="5">
    <source>
        <dbReference type="ARBA" id="ARBA00023052"/>
    </source>
</evidence>
<dbReference type="Gene3D" id="3.40.50.970">
    <property type="match status" value="1"/>
</dbReference>
<dbReference type="GO" id="GO:0016740">
    <property type="term" value="F:transferase activity"/>
    <property type="evidence" value="ECO:0007669"/>
    <property type="project" value="UniProtKB-KW"/>
</dbReference>
<dbReference type="CDD" id="cd02012">
    <property type="entry name" value="TPP_TK"/>
    <property type="match status" value="1"/>
</dbReference>
<evidence type="ECO:0000256" key="2">
    <source>
        <dbReference type="ARBA" id="ARBA00007131"/>
    </source>
</evidence>